<evidence type="ECO:0000259" key="1">
    <source>
        <dbReference type="Pfam" id="PF00535"/>
    </source>
</evidence>
<dbReference type="Proteomes" id="UP000319175">
    <property type="component" value="Unassembled WGS sequence"/>
</dbReference>
<dbReference type="PANTHER" id="PTHR22916">
    <property type="entry name" value="GLYCOSYLTRANSFERASE"/>
    <property type="match status" value="1"/>
</dbReference>
<keyword evidence="2" id="KW-0808">Transferase</keyword>
<dbReference type="RefSeq" id="WP_139998898.1">
    <property type="nucleotide sequence ID" value="NZ_VFJE01000050.1"/>
</dbReference>
<dbReference type="CDD" id="cd00761">
    <property type="entry name" value="Glyco_tranf_GTA_type"/>
    <property type="match status" value="1"/>
</dbReference>
<dbReference type="Gene3D" id="3.90.550.10">
    <property type="entry name" value="Spore Coat Polysaccharide Biosynthesis Protein SpsA, Chain A"/>
    <property type="match status" value="1"/>
</dbReference>
<keyword evidence="3" id="KW-1185">Reference proteome</keyword>
<dbReference type="GO" id="GO:0016758">
    <property type="term" value="F:hexosyltransferase activity"/>
    <property type="evidence" value="ECO:0007669"/>
    <property type="project" value="UniProtKB-ARBA"/>
</dbReference>
<proteinExistence type="predicted"/>
<dbReference type="Pfam" id="PF00535">
    <property type="entry name" value="Glycos_transf_2"/>
    <property type="match status" value="1"/>
</dbReference>
<organism evidence="2 3">
    <name type="scientific">Flavobacterium microcysteis</name>
    <dbReference type="NCBI Taxonomy" id="2596891"/>
    <lineage>
        <taxon>Bacteria</taxon>
        <taxon>Pseudomonadati</taxon>
        <taxon>Bacteroidota</taxon>
        <taxon>Flavobacteriia</taxon>
        <taxon>Flavobacteriales</taxon>
        <taxon>Flavobacteriaceae</taxon>
        <taxon>Flavobacterium</taxon>
    </lineage>
</organism>
<protein>
    <submittedName>
        <fullName evidence="2">Glycosyltransferase family 2 protein</fullName>
    </submittedName>
</protein>
<dbReference type="SUPFAM" id="SSF53448">
    <property type="entry name" value="Nucleotide-diphospho-sugar transferases"/>
    <property type="match status" value="1"/>
</dbReference>
<name>A0A501QIN7_9FLAO</name>
<comment type="caution">
    <text evidence="2">The sequence shown here is derived from an EMBL/GenBank/DDBJ whole genome shotgun (WGS) entry which is preliminary data.</text>
</comment>
<dbReference type="InterPro" id="IPR001173">
    <property type="entry name" value="Glyco_trans_2-like"/>
</dbReference>
<accession>A0A501QIN7</accession>
<gene>
    <name evidence="2" type="ORF">FJA49_03485</name>
</gene>
<dbReference type="EMBL" id="VFJE01000050">
    <property type="protein sequence ID" value="TPD71957.1"/>
    <property type="molecule type" value="Genomic_DNA"/>
</dbReference>
<dbReference type="PANTHER" id="PTHR22916:SF3">
    <property type="entry name" value="UDP-GLCNAC:BETAGAL BETA-1,3-N-ACETYLGLUCOSAMINYLTRANSFERASE-LIKE PROTEIN 1"/>
    <property type="match status" value="1"/>
</dbReference>
<dbReference type="AlphaFoldDB" id="A0A501QIN7"/>
<reference evidence="2 3" key="1">
    <citation type="submission" date="2019-06" db="EMBL/GenBank/DDBJ databases">
        <title>Flavobacterium sp. MaA-Y11 from geoumgang.</title>
        <authorList>
            <person name="Jeong S."/>
        </authorList>
    </citation>
    <scope>NUCLEOTIDE SEQUENCE [LARGE SCALE GENOMIC DNA]</scope>
    <source>
        <strain evidence="2 3">MaA-Y11</strain>
    </source>
</reference>
<feature type="domain" description="Glycosyltransferase 2-like" evidence="1">
    <location>
        <begin position="3"/>
        <end position="134"/>
    </location>
</feature>
<sequence length="313" mass="36689">MFSIIIPLYNKQHSVKRCITSILNQSFKNFEIIVINDGSTDESLAEVLSIKDERIHVVNKQNEGVVKARNLGISLSNNPLISFLDADDYWYSTHLETIYNLYNDFPDAGIYTTKYLFYHSEKKQILPYFIGIPDENWRGVVENYFDSSYVYRLGCTGSNVIPKKVFEKIGYFDETLKISPYGEDIKLWIKIALSYPVVYDSKVTFIYDLSGENHLSKNDIKKRSYATFEEFESIEKTNKSLKRYLDLFRTEFALKNKIGGNIKTYLKYKNEIDVQNLNWKIKILFSLPSGLLKRLYTFKQYLEDKKIVIDIHH</sequence>
<evidence type="ECO:0000313" key="3">
    <source>
        <dbReference type="Proteomes" id="UP000319175"/>
    </source>
</evidence>
<dbReference type="InterPro" id="IPR029044">
    <property type="entry name" value="Nucleotide-diphossugar_trans"/>
</dbReference>
<evidence type="ECO:0000313" key="2">
    <source>
        <dbReference type="EMBL" id="TPD71957.1"/>
    </source>
</evidence>
<dbReference type="OrthoDB" id="6307329at2"/>